<dbReference type="EMBL" id="CACVKT020005654">
    <property type="protein sequence ID" value="CAC5396801.1"/>
    <property type="molecule type" value="Genomic_DNA"/>
</dbReference>
<dbReference type="SUPFAM" id="SSF48371">
    <property type="entry name" value="ARM repeat"/>
    <property type="match status" value="1"/>
</dbReference>
<dbReference type="AlphaFoldDB" id="A0A6J8CLR4"/>
<evidence type="ECO:0000256" key="2">
    <source>
        <dbReference type="ARBA" id="ARBA00022490"/>
    </source>
</evidence>
<dbReference type="PROSITE" id="PS50089">
    <property type="entry name" value="ZF_RING_2"/>
    <property type="match status" value="1"/>
</dbReference>
<dbReference type="Proteomes" id="UP000507470">
    <property type="component" value="Unassembled WGS sequence"/>
</dbReference>
<sequence length="436" mass="49573">MFPSAGPGYIFPNLSQGQTIFSPPTLMRLPTPADGQYPLSTNPMAPRFLQANLRADTNFQDNSLENLQRLEGVRSDNVSEDINSTINDIIYGTALRPGNVEETTDLIAQILQNCSGDQVISSILHVVEILFEKSISEPSFQCTGAKLVKYLSNKLRTVPAFANFRNFFLTRCKEEYLIREELISNPDTVPRLCGFANFIGDLFLNWEVTTCGVVQRIPVLRFVMRDLLLILLKHSTDDSVTCATEILKRAGAVIEETAHLNRPAEGNFSEVFSRLSQLELHDRLNESTKCSITTLLKLKSRNWDRRDSSRLRSTRSVTENEIFTYSCIDTYTEEQRLRNIFLIILLQQADHELESSFESITLEINENMSVGKDNQKSGNNMDDKYLCKICFDNPVEVTFLPCMHVCCCKNCSDKLKVKQCPICRKKIKESRPLYFA</sequence>
<evidence type="ECO:0000313" key="9">
    <source>
        <dbReference type="Proteomes" id="UP000507470"/>
    </source>
</evidence>
<keyword evidence="5" id="KW-0810">Translation regulation</keyword>
<dbReference type="GO" id="GO:0008494">
    <property type="term" value="F:translation activator activity"/>
    <property type="evidence" value="ECO:0007669"/>
    <property type="project" value="TreeGrafter"/>
</dbReference>
<feature type="domain" description="RING-type" evidence="7">
    <location>
        <begin position="387"/>
        <end position="424"/>
    </location>
</feature>
<evidence type="ECO:0000256" key="6">
    <source>
        <dbReference type="PROSITE-ProRule" id="PRU00175"/>
    </source>
</evidence>
<evidence type="ECO:0000259" key="7">
    <source>
        <dbReference type="PROSITE" id="PS50089"/>
    </source>
</evidence>
<dbReference type="InterPro" id="IPR016024">
    <property type="entry name" value="ARM-type_fold"/>
</dbReference>
<comment type="subcellular location">
    <subcellularLocation>
        <location evidence="1">Cytoplasm</location>
    </subcellularLocation>
</comment>
<dbReference type="Pfam" id="PF13920">
    <property type="entry name" value="zf-C3HC4_3"/>
    <property type="match status" value="1"/>
</dbReference>
<protein>
    <recommendedName>
        <fullName evidence="7">RING-type domain-containing protein</fullName>
    </recommendedName>
</protein>
<keyword evidence="2" id="KW-0963">Cytoplasm</keyword>
<evidence type="ECO:0000256" key="4">
    <source>
        <dbReference type="ARBA" id="ARBA00022833"/>
    </source>
</evidence>
<dbReference type="Gene3D" id="1.25.40.180">
    <property type="match status" value="1"/>
</dbReference>
<dbReference type="GO" id="GO:0008270">
    <property type="term" value="F:zinc ion binding"/>
    <property type="evidence" value="ECO:0007669"/>
    <property type="project" value="UniProtKB-KW"/>
</dbReference>
<dbReference type="PANTHER" id="PTHR23254">
    <property type="entry name" value="EIF4G DOMAIN PROTEIN"/>
    <property type="match status" value="1"/>
</dbReference>
<dbReference type="InterPro" id="IPR013083">
    <property type="entry name" value="Znf_RING/FYVE/PHD"/>
</dbReference>
<evidence type="ECO:0000256" key="1">
    <source>
        <dbReference type="ARBA" id="ARBA00004496"/>
    </source>
</evidence>
<dbReference type="Pfam" id="PF02854">
    <property type="entry name" value="MIF4G"/>
    <property type="match status" value="1"/>
</dbReference>
<evidence type="ECO:0000313" key="8">
    <source>
        <dbReference type="EMBL" id="CAC5396801.1"/>
    </source>
</evidence>
<dbReference type="GO" id="GO:0005737">
    <property type="term" value="C:cytoplasm"/>
    <property type="evidence" value="ECO:0007669"/>
    <property type="project" value="UniProtKB-SubCell"/>
</dbReference>
<dbReference type="Gene3D" id="3.30.40.10">
    <property type="entry name" value="Zinc/RING finger domain, C3HC4 (zinc finger)"/>
    <property type="match status" value="1"/>
</dbReference>
<gene>
    <name evidence="8" type="ORF">MCOR_31314</name>
</gene>
<organism evidence="8 9">
    <name type="scientific">Mytilus coruscus</name>
    <name type="common">Sea mussel</name>
    <dbReference type="NCBI Taxonomy" id="42192"/>
    <lineage>
        <taxon>Eukaryota</taxon>
        <taxon>Metazoa</taxon>
        <taxon>Spiralia</taxon>
        <taxon>Lophotrochozoa</taxon>
        <taxon>Mollusca</taxon>
        <taxon>Bivalvia</taxon>
        <taxon>Autobranchia</taxon>
        <taxon>Pteriomorphia</taxon>
        <taxon>Mytilida</taxon>
        <taxon>Mytiloidea</taxon>
        <taxon>Mytilidae</taxon>
        <taxon>Mytilinae</taxon>
        <taxon>Mytilus</taxon>
    </lineage>
</organism>
<keyword evidence="4" id="KW-0862">Zinc</keyword>
<evidence type="ECO:0000256" key="5">
    <source>
        <dbReference type="ARBA" id="ARBA00022845"/>
    </source>
</evidence>
<dbReference type="InterPro" id="IPR003890">
    <property type="entry name" value="MIF4G-like_typ-3"/>
</dbReference>
<dbReference type="InterPro" id="IPR001841">
    <property type="entry name" value="Znf_RING"/>
</dbReference>
<dbReference type="OrthoDB" id="8171816at2759"/>
<dbReference type="InterPro" id="IPR051367">
    <property type="entry name" value="mRNA_TranslReg/HistoneTransl"/>
</dbReference>
<reference evidence="8 9" key="1">
    <citation type="submission" date="2020-06" db="EMBL/GenBank/DDBJ databases">
        <authorList>
            <person name="Li R."/>
            <person name="Bekaert M."/>
        </authorList>
    </citation>
    <scope>NUCLEOTIDE SEQUENCE [LARGE SCALE GENOMIC DNA]</scope>
    <source>
        <strain evidence="9">wild</strain>
    </source>
</reference>
<name>A0A6J8CLR4_MYTCO</name>
<keyword evidence="3 6" id="KW-0863">Zinc-finger</keyword>
<proteinExistence type="predicted"/>
<keyword evidence="3 6" id="KW-0479">Metal-binding</keyword>
<dbReference type="PANTHER" id="PTHR23254:SF15">
    <property type="entry name" value="POLYADENYLATE-BINDING PROTEIN-INTERACTING PROTEIN 1"/>
    <property type="match status" value="1"/>
</dbReference>
<evidence type="ECO:0000256" key="3">
    <source>
        <dbReference type="ARBA" id="ARBA00022771"/>
    </source>
</evidence>
<keyword evidence="9" id="KW-1185">Reference proteome</keyword>
<dbReference type="SUPFAM" id="SSF57850">
    <property type="entry name" value="RING/U-box"/>
    <property type="match status" value="1"/>
</dbReference>
<dbReference type="GO" id="GO:0006446">
    <property type="term" value="P:regulation of translational initiation"/>
    <property type="evidence" value="ECO:0007669"/>
    <property type="project" value="TreeGrafter"/>
</dbReference>
<dbReference type="GO" id="GO:0003723">
    <property type="term" value="F:RNA binding"/>
    <property type="evidence" value="ECO:0007669"/>
    <property type="project" value="InterPro"/>
</dbReference>
<accession>A0A6J8CLR4</accession>